<evidence type="ECO:0000313" key="3">
    <source>
        <dbReference type="EMBL" id="PWV71039.1"/>
    </source>
</evidence>
<evidence type="ECO:0000259" key="2">
    <source>
        <dbReference type="Pfam" id="PF14361"/>
    </source>
</evidence>
<dbReference type="EMBL" id="QGTL01000011">
    <property type="protein sequence ID" value="PWV71039.1"/>
    <property type="molecule type" value="Genomic_DNA"/>
</dbReference>
<dbReference type="RefSeq" id="WP_110040143.1">
    <property type="nucleotide sequence ID" value="NZ_QGTL01000011.1"/>
</dbReference>
<protein>
    <submittedName>
        <fullName evidence="3">PucR-like helix-turn-helix protein</fullName>
    </submittedName>
</protein>
<name>A0A317N7P0_9NOCA</name>
<dbReference type="AlphaFoldDB" id="A0A317N7P0"/>
<dbReference type="Pfam" id="PF14361">
    <property type="entry name" value="RsbRD_N"/>
    <property type="match status" value="1"/>
</dbReference>
<keyword evidence="4" id="KW-1185">Reference proteome</keyword>
<dbReference type="PANTHER" id="PTHR33744">
    <property type="entry name" value="CARBOHYDRATE DIACID REGULATOR"/>
    <property type="match status" value="1"/>
</dbReference>
<dbReference type="InterPro" id="IPR042070">
    <property type="entry name" value="PucR_C-HTH_sf"/>
</dbReference>
<accession>A0A317N7P0</accession>
<evidence type="ECO:0000313" key="4">
    <source>
        <dbReference type="Proteomes" id="UP000246410"/>
    </source>
</evidence>
<organism evidence="3 4">
    <name type="scientific">Nocardia neocaledoniensis</name>
    <dbReference type="NCBI Taxonomy" id="236511"/>
    <lineage>
        <taxon>Bacteria</taxon>
        <taxon>Bacillati</taxon>
        <taxon>Actinomycetota</taxon>
        <taxon>Actinomycetes</taxon>
        <taxon>Mycobacteriales</taxon>
        <taxon>Nocardiaceae</taxon>
        <taxon>Nocardia</taxon>
    </lineage>
</organism>
<dbReference type="Gene3D" id="1.10.10.2840">
    <property type="entry name" value="PucR C-terminal helix-turn-helix domain"/>
    <property type="match status" value="1"/>
</dbReference>
<feature type="domain" description="PucR C-terminal helix-turn-helix" evidence="1">
    <location>
        <begin position="342"/>
        <end position="399"/>
    </location>
</feature>
<dbReference type="Pfam" id="PF13556">
    <property type="entry name" value="HTH_30"/>
    <property type="match status" value="1"/>
</dbReference>
<comment type="caution">
    <text evidence="3">The sequence shown here is derived from an EMBL/GenBank/DDBJ whole genome shotgun (WGS) entry which is preliminary data.</text>
</comment>
<reference evidence="3 4" key="1">
    <citation type="submission" date="2018-05" db="EMBL/GenBank/DDBJ databases">
        <title>Genomic Encyclopedia of Type Strains, Phase IV (KMG-IV): sequencing the most valuable type-strain genomes for metagenomic binning, comparative biology and taxonomic classification.</title>
        <authorList>
            <person name="Goeker M."/>
        </authorList>
    </citation>
    <scope>NUCLEOTIDE SEQUENCE [LARGE SCALE GENOMIC DNA]</scope>
    <source>
        <strain evidence="3 4">DSM 44717</strain>
    </source>
</reference>
<evidence type="ECO:0000259" key="1">
    <source>
        <dbReference type="Pfam" id="PF13556"/>
    </source>
</evidence>
<dbReference type="Proteomes" id="UP000246410">
    <property type="component" value="Unassembled WGS sequence"/>
</dbReference>
<dbReference type="InterPro" id="IPR025736">
    <property type="entry name" value="PucR_C-HTH_dom"/>
</dbReference>
<dbReference type="InterPro" id="IPR051448">
    <property type="entry name" value="CdaR-like_regulators"/>
</dbReference>
<gene>
    <name evidence="3" type="ORF">DFR69_11128</name>
</gene>
<feature type="domain" description="RsbT co-antagonist protein RsbRD N-terminal" evidence="2">
    <location>
        <begin position="23"/>
        <end position="162"/>
    </location>
</feature>
<sequence>MSPARPLDLDSPLISRAVPRLTELATELLDAGLAQIPGTEQLPPGHFTEDVVPSIVAVVATVLRAIDEQREIDADEIAALVVPVVERQAEERIPLRIAIKAFFGGVHRFWQEIAAQAQPADLPDLISLSSLLLDLLEHLNIIMAETHSDVVQSIFGTEREARRELSSALLHGGSAEELAVRADIALADEYDLLAVRVPAGDRRVLLAEDALARRRVRLAREMLNDLSGLSPLHTFDGTTGYVLLPPPADGSDAVRYGNVATELSQQLDAPVVVIEFHAVTRTRLPEAVREIAELSELAMSLGKPAGTYTLDDLMLEYQLTRPGPARDRLATRIVPLLEHPHLFEALQAHIRFGWDRKRAAAAVHLHPNSFSYRLRRVAELTGFDPSEPNDSRMLAAALTVYELFPPQRGAENE</sequence>
<dbReference type="InterPro" id="IPR025751">
    <property type="entry name" value="RsbRD_N_dom"/>
</dbReference>
<proteinExistence type="predicted"/>